<proteinExistence type="predicted"/>
<feature type="non-terminal residue" evidence="1">
    <location>
        <position position="42"/>
    </location>
</feature>
<reference evidence="1 2" key="1">
    <citation type="journal article" date="2015" name="Nature">
        <title>rRNA introns, odd ribosomes, and small enigmatic genomes across a large radiation of phyla.</title>
        <authorList>
            <person name="Brown C.T."/>
            <person name="Hug L.A."/>
            <person name="Thomas B.C."/>
            <person name="Sharon I."/>
            <person name="Castelle C.J."/>
            <person name="Singh A."/>
            <person name="Wilkins M.J."/>
            <person name="Williams K.H."/>
            <person name="Banfield J.F."/>
        </authorList>
    </citation>
    <scope>NUCLEOTIDE SEQUENCE [LARGE SCALE GENOMIC DNA]</scope>
</reference>
<name>A0A0G0X7P3_9BACT</name>
<dbReference type="EMBL" id="LCAN01000026">
    <property type="protein sequence ID" value="KKR92670.1"/>
    <property type="molecule type" value="Genomic_DNA"/>
</dbReference>
<evidence type="ECO:0000313" key="1">
    <source>
        <dbReference type="EMBL" id="KKR92670.1"/>
    </source>
</evidence>
<dbReference type="AlphaFoldDB" id="A0A0G0X7P3"/>
<comment type="caution">
    <text evidence="1">The sequence shown here is derived from an EMBL/GenBank/DDBJ whole genome shotgun (WGS) entry which is preliminary data.</text>
</comment>
<protein>
    <submittedName>
        <fullName evidence="1">Uncharacterized protein</fullName>
    </submittedName>
</protein>
<accession>A0A0G0X7P3</accession>
<organism evidence="1 2">
    <name type="scientific">Candidatus Roizmanbacteria bacterium GW2011_GWA1_41_13</name>
    <dbReference type="NCBI Taxonomy" id="1618474"/>
    <lineage>
        <taxon>Bacteria</taxon>
        <taxon>Candidatus Roizmaniibacteriota</taxon>
    </lineage>
</organism>
<dbReference type="Proteomes" id="UP000034961">
    <property type="component" value="Unassembled WGS sequence"/>
</dbReference>
<evidence type="ECO:0000313" key="2">
    <source>
        <dbReference type="Proteomes" id="UP000034961"/>
    </source>
</evidence>
<gene>
    <name evidence="1" type="ORF">UU41_C0026G0023</name>
</gene>
<sequence>MTPIKHMKINRAFMIGYLATAWMLTRTQVVYAQDFPDIAGAS</sequence>